<dbReference type="RefSeq" id="WP_078974621.1">
    <property type="nucleotide sequence ID" value="NZ_MWQN01000001.1"/>
</dbReference>
<protein>
    <submittedName>
        <fullName evidence="6">TetR family transcriptional regulator</fullName>
    </submittedName>
</protein>
<dbReference type="GO" id="GO:0045892">
    <property type="term" value="P:negative regulation of DNA-templated transcription"/>
    <property type="evidence" value="ECO:0007669"/>
    <property type="project" value="UniProtKB-ARBA"/>
</dbReference>
<evidence type="ECO:0000313" key="6">
    <source>
        <dbReference type="EMBL" id="OPC80362.1"/>
    </source>
</evidence>
<comment type="caution">
    <text evidence="6">The sequence shown here is derived from an EMBL/GenBank/DDBJ whole genome shotgun (WGS) entry which is preliminary data.</text>
</comment>
<dbReference type="Gene3D" id="1.10.10.60">
    <property type="entry name" value="Homeodomain-like"/>
    <property type="match status" value="1"/>
</dbReference>
<gene>
    <name evidence="6" type="ORF">B4N89_04830</name>
</gene>
<dbReference type="SUPFAM" id="SSF46689">
    <property type="entry name" value="Homeodomain-like"/>
    <property type="match status" value="1"/>
</dbReference>
<keyword evidence="1" id="KW-0805">Transcription regulation</keyword>
<evidence type="ECO:0000313" key="7">
    <source>
        <dbReference type="Proteomes" id="UP000190037"/>
    </source>
</evidence>
<dbReference type="PANTHER" id="PTHR30055">
    <property type="entry name" value="HTH-TYPE TRANSCRIPTIONAL REGULATOR RUTR"/>
    <property type="match status" value="1"/>
</dbReference>
<dbReference type="eggNOG" id="COG1309">
    <property type="taxonomic scope" value="Bacteria"/>
</dbReference>
<evidence type="ECO:0000256" key="1">
    <source>
        <dbReference type="ARBA" id="ARBA00023015"/>
    </source>
</evidence>
<evidence type="ECO:0000259" key="5">
    <source>
        <dbReference type="PROSITE" id="PS50977"/>
    </source>
</evidence>
<dbReference type="STRING" id="159449.B4N89_04830"/>
<feature type="domain" description="HTH tetR-type" evidence="5">
    <location>
        <begin position="3"/>
        <end position="63"/>
    </location>
</feature>
<dbReference type="SUPFAM" id="SSF48498">
    <property type="entry name" value="Tetracyclin repressor-like, C-terminal domain"/>
    <property type="match status" value="1"/>
</dbReference>
<dbReference type="InterPro" id="IPR001647">
    <property type="entry name" value="HTH_TetR"/>
</dbReference>
<organism evidence="6 7">
    <name type="scientific">Embleya scabrispora</name>
    <dbReference type="NCBI Taxonomy" id="159449"/>
    <lineage>
        <taxon>Bacteria</taxon>
        <taxon>Bacillati</taxon>
        <taxon>Actinomycetota</taxon>
        <taxon>Actinomycetes</taxon>
        <taxon>Kitasatosporales</taxon>
        <taxon>Streptomycetaceae</taxon>
        <taxon>Embleya</taxon>
    </lineage>
</organism>
<dbReference type="GO" id="GO:0003700">
    <property type="term" value="F:DNA-binding transcription factor activity"/>
    <property type="evidence" value="ECO:0007669"/>
    <property type="project" value="TreeGrafter"/>
</dbReference>
<dbReference type="AlphaFoldDB" id="A0A1T3NUM7"/>
<dbReference type="Gene3D" id="1.10.357.10">
    <property type="entry name" value="Tetracycline Repressor, domain 2"/>
    <property type="match status" value="1"/>
</dbReference>
<dbReference type="InterPro" id="IPR041490">
    <property type="entry name" value="KstR2_TetR_C"/>
</dbReference>
<name>A0A1T3NUM7_9ACTN</name>
<keyword evidence="7" id="KW-1185">Reference proteome</keyword>
<dbReference type="PROSITE" id="PS50977">
    <property type="entry name" value="HTH_TETR_2"/>
    <property type="match status" value="1"/>
</dbReference>
<keyword evidence="2 4" id="KW-0238">DNA-binding</keyword>
<dbReference type="PRINTS" id="PR00455">
    <property type="entry name" value="HTHTETR"/>
</dbReference>
<dbReference type="PANTHER" id="PTHR30055:SF237">
    <property type="entry name" value="TRANSCRIPTIONAL REPRESSOR MCE3R"/>
    <property type="match status" value="1"/>
</dbReference>
<feature type="DNA-binding region" description="H-T-H motif" evidence="4">
    <location>
        <begin position="26"/>
        <end position="45"/>
    </location>
</feature>
<proteinExistence type="predicted"/>
<dbReference type="EMBL" id="MWQN01000001">
    <property type="protein sequence ID" value="OPC80362.1"/>
    <property type="molecule type" value="Genomic_DNA"/>
</dbReference>
<dbReference type="Proteomes" id="UP000190037">
    <property type="component" value="Unassembled WGS sequence"/>
</dbReference>
<dbReference type="InterPro" id="IPR009057">
    <property type="entry name" value="Homeodomain-like_sf"/>
</dbReference>
<accession>A0A1T3NUM7</accession>
<keyword evidence="3" id="KW-0804">Transcription</keyword>
<dbReference type="InterPro" id="IPR036271">
    <property type="entry name" value="Tet_transcr_reg_TetR-rel_C_sf"/>
</dbReference>
<reference evidence="6 7" key="1">
    <citation type="submission" date="2017-03" db="EMBL/GenBank/DDBJ databases">
        <title>Draft genome sequence of Streptomyces scabrisporus NF3, endophyte isolated from Amphipterygium adstringens.</title>
        <authorList>
            <person name="Vazquez M."/>
            <person name="Ceapa C.D."/>
            <person name="Rodriguez Luna D."/>
            <person name="Sanchez Esquivel S."/>
        </authorList>
    </citation>
    <scope>NUCLEOTIDE SEQUENCE [LARGE SCALE GENOMIC DNA]</scope>
    <source>
        <strain evidence="6 7">NF3</strain>
    </source>
</reference>
<evidence type="ECO:0000256" key="3">
    <source>
        <dbReference type="ARBA" id="ARBA00023163"/>
    </source>
</evidence>
<sequence length="186" mass="20606">MTVSRRDQILQVAARLFAERGYHSVGMDDIGAAVGISGPALYKHFRGKEAMLTELLVDISEQLLARGELRASIEDPTQALSALIEGQVEFALRHPDLITLHDHALNQVPTAERHRIRRVQRAYVELWVEVAMKAHPNRLDDREARAAVHAAFGLINSTPHTLRTPQRILAPMLTRMTLAALAAATA</sequence>
<dbReference type="InterPro" id="IPR050109">
    <property type="entry name" value="HTH-type_TetR-like_transc_reg"/>
</dbReference>
<dbReference type="Pfam" id="PF17932">
    <property type="entry name" value="TetR_C_24"/>
    <property type="match status" value="1"/>
</dbReference>
<evidence type="ECO:0000256" key="2">
    <source>
        <dbReference type="ARBA" id="ARBA00023125"/>
    </source>
</evidence>
<dbReference type="GO" id="GO:0000976">
    <property type="term" value="F:transcription cis-regulatory region binding"/>
    <property type="evidence" value="ECO:0007669"/>
    <property type="project" value="TreeGrafter"/>
</dbReference>
<dbReference type="OrthoDB" id="9179041at2"/>
<dbReference type="Pfam" id="PF00440">
    <property type="entry name" value="TetR_N"/>
    <property type="match status" value="1"/>
</dbReference>
<evidence type="ECO:0000256" key="4">
    <source>
        <dbReference type="PROSITE-ProRule" id="PRU00335"/>
    </source>
</evidence>
<dbReference type="FunFam" id="1.10.10.60:FF:000141">
    <property type="entry name" value="TetR family transcriptional regulator"/>
    <property type="match status" value="1"/>
</dbReference>